<keyword evidence="1" id="KW-0175">Coiled coil</keyword>
<accession>A0AA47N2R2</accession>
<comment type="caution">
    <text evidence="3">The sequence shown here is derived from an EMBL/GenBank/DDBJ whole genome shotgun (WGS) entry which is preliminary data.</text>
</comment>
<keyword evidence="2" id="KW-0472">Membrane</keyword>
<keyword evidence="4" id="KW-1185">Reference proteome</keyword>
<dbReference type="Proteomes" id="UP001174136">
    <property type="component" value="Unassembled WGS sequence"/>
</dbReference>
<evidence type="ECO:0000256" key="1">
    <source>
        <dbReference type="SAM" id="Coils"/>
    </source>
</evidence>
<gene>
    <name evidence="3" type="ORF">N1851_008324</name>
</gene>
<proteinExistence type="predicted"/>
<evidence type="ECO:0000256" key="2">
    <source>
        <dbReference type="SAM" id="Phobius"/>
    </source>
</evidence>
<evidence type="ECO:0000313" key="4">
    <source>
        <dbReference type="Proteomes" id="UP001174136"/>
    </source>
</evidence>
<sequence>MTASCQTFKNLLVGLLVVWGVVSLVIIAVWASYPKQIGAGPCGEHLQKVTEKLEGAKVVWGQNKVALEEMVEDLRDNCTRQQQQIQTLVEHLVLSNRSLEACRQDQVVLNGNMSLLEQRLEQQKETEANLTANISLQREEVEALQQNVTQASHHVASCLSLKTAAESQALAAHSQTRACHSSKQYLEKQLSRCKEAEHRSTEQRADSTSSLSSSSSLAAVMTLSLPTFWGLHLLHLLSCSSSPMM</sequence>
<protein>
    <submittedName>
        <fullName evidence="3">Uncharacterized protein</fullName>
    </submittedName>
</protein>
<reference evidence="3" key="1">
    <citation type="journal article" date="2023" name="Front. Mar. Sci.">
        <title>A new Merluccius polli reference genome to investigate the effects of global change in West African waters.</title>
        <authorList>
            <person name="Mateo J.L."/>
            <person name="Blanco-Fernandez C."/>
            <person name="Garcia-Vazquez E."/>
            <person name="Machado-Schiaffino G."/>
        </authorList>
    </citation>
    <scope>NUCLEOTIDE SEQUENCE</scope>
    <source>
        <strain evidence="3">C29</strain>
        <tissue evidence="3">Fin</tissue>
    </source>
</reference>
<name>A0AA47N2R2_MERPO</name>
<keyword evidence="2" id="KW-1133">Transmembrane helix</keyword>
<feature type="coiled-coil region" evidence="1">
    <location>
        <begin position="64"/>
        <end position="147"/>
    </location>
</feature>
<dbReference type="AlphaFoldDB" id="A0AA47N2R2"/>
<evidence type="ECO:0000313" key="3">
    <source>
        <dbReference type="EMBL" id="KAK0150572.1"/>
    </source>
</evidence>
<organism evidence="3 4">
    <name type="scientific">Merluccius polli</name>
    <name type="common">Benguela hake</name>
    <name type="synonym">Merluccius cadenati</name>
    <dbReference type="NCBI Taxonomy" id="89951"/>
    <lineage>
        <taxon>Eukaryota</taxon>
        <taxon>Metazoa</taxon>
        <taxon>Chordata</taxon>
        <taxon>Craniata</taxon>
        <taxon>Vertebrata</taxon>
        <taxon>Euteleostomi</taxon>
        <taxon>Actinopterygii</taxon>
        <taxon>Neopterygii</taxon>
        <taxon>Teleostei</taxon>
        <taxon>Neoteleostei</taxon>
        <taxon>Acanthomorphata</taxon>
        <taxon>Zeiogadaria</taxon>
        <taxon>Gadariae</taxon>
        <taxon>Gadiformes</taxon>
        <taxon>Gadoidei</taxon>
        <taxon>Merlucciidae</taxon>
        <taxon>Merluccius</taxon>
    </lineage>
</organism>
<dbReference type="EMBL" id="JAOPHQ010001461">
    <property type="protein sequence ID" value="KAK0150572.1"/>
    <property type="molecule type" value="Genomic_DNA"/>
</dbReference>
<keyword evidence="2" id="KW-0812">Transmembrane</keyword>
<feature type="transmembrane region" description="Helical" evidence="2">
    <location>
        <begin position="12"/>
        <end position="33"/>
    </location>
</feature>